<dbReference type="GO" id="GO:0042597">
    <property type="term" value="C:periplasmic space"/>
    <property type="evidence" value="ECO:0007669"/>
    <property type="project" value="UniProtKB-SubCell"/>
</dbReference>
<dbReference type="PANTHER" id="PTHR43649">
    <property type="entry name" value="ARABINOSE-BINDING PROTEIN-RELATED"/>
    <property type="match status" value="1"/>
</dbReference>
<keyword evidence="6" id="KW-1185">Reference proteome</keyword>
<dbReference type="RefSeq" id="WP_173413581.1">
    <property type="nucleotide sequence ID" value="NZ_CP054139.1"/>
</dbReference>
<dbReference type="EMBL" id="CP054139">
    <property type="protein sequence ID" value="QKJ28883.1"/>
    <property type="molecule type" value="Genomic_DNA"/>
</dbReference>
<dbReference type="PANTHER" id="PTHR43649:SF34">
    <property type="entry name" value="ABC TRANSPORTER PERIPLASMIC-BINDING PROTEIN YCJN-RELATED"/>
    <property type="match status" value="1"/>
</dbReference>
<keyword evidence="4" id="KW-0732">Signal</keyword>
<comment type="subcellular location">
    <subcellularLocation>
        <location evidence="1">Periplasm</location>
    </subcellularLocation>
</comment>
<evidence type="ECO:0000256" key="2">
    <source>
        <dbReference type="ARBA" id="ARBA00008520"/>
    </source>
</evidence>
<dbReference type="AlphaFoldDB" id="A0A7D4PSA9"/>
<evidence type="ECO:0000313" key="6">
    <source>
        <dbReference type="Proteomes" id="UP000505355"/>
    </source>
</evidence>
<dbReference type="Pfam" id="PF01547">
    <property type="entry name" value="SBP_bac_1"/>
    <property type="match status" value="1"/>
</dbReference>
<protein>
    <submittedName>
        <fullName evidence="5">Extracellular solute-binding protein</fullName>
    </submittedName>
</protein>
<organism evidence="5 6">
    <name type="scientific">Mucilaginibacter mali</name>
    <dbReference type="NCBI Taxonomy" id="2740462"/>
    <lineage>
        <taxon>Bacteria</taxon>
        <taxon>Pseudomonadati</taxon>
        <taxon>Bacteroidota</taxon>
        <taxon>Sphingobacteriia</taxon>
        <taxon>Sphingobacteriales</taxon>
        <taxon>Sphingobacteriaceae</taxon>
        <taxon>Mucilaginibacter</taxon>
    </lineage>
</organism>
<name>A0A7D4PSA9_9SPHI</name>
<proteinExistence type="inferred from homology"/>
<dbReference type="InterPro" id="IPR006059">
    <property type="entry name" value="SBP"/>
</dbReference>
<dbReference type="Proteomes" id="UP000505355">
    <property type="component" value="Chromosome"/>
</dbReference>
<evidence type="ECO:0000256" key="3">
    <source>
        <dbReference type="ARBA" id="ARBA00022448"/>
    </source>
</evidence>
<dbReference type="SUPFAM" id="SSF53850">
    <property type="entry name" value="Periplasmic binding protein-like II"/>
    <property type="match status" value="1"/>
</dbReference>
<keyword evidence="3" id="KW-0813">Transport</keyword>
<gene>
    <name evidence="5" type="ORF">HQ865_03635</name>
</gene>
<sequence>MSAGTIRIAVRKFGPFESALQKFWDEFCDHSGCTLKAEMVPMDLDDLHSSILENNGLKNGDWDIAHVVTDWLYEAWTNGALLNLQPYIAQKPPDDFPNGWSSSLLGMQQFGDAVAGLPFHDGPECLIYRRDLFEDSTEIQNFHEQYGRPLQVPQTWDDFLEVARFFHRPEQNLYGTVFAGLPDGHNTVFDFCLQLWTRGGELTAPDGTVNINTPAAAEGLNYYKNILRDRSAVHPDTMQYESVASGMAFARGEAAMMVNWFGFASMCEVIDESNVKTKVDIAPIPCTPGNKSASLNVYWTYTIGAGSKHKQLAYDFIRFATTSRNDKLLTLEGGIGCRISTWVDGGINAIIPYYHKLEQLHQSARSLPQKGNWAQIAKIIDEVVLQAINTDIPAADLLAAGQEKINQIDKPTHGNTL</sequence>
<dbReference type="KEGG" id="mmab:HQ865_03635"/>
<evidence type="ECO:0000256" key="4">
    <source>
        <dbReference type="ARBA" id="ARBA00022729"/>
    </source>
</evidence>
<evidence type="ECO:0000256" key="1">
    <source>
        <dbReference type="ARBA" id="ARBA00004418"/>
    </source>
</evidence>
<accession>A0A7D4PSA9</accession>
<comment type="similarity">
    <text evidence="2">Belongs to the bacterial solute-binding protein 1 family.</text>
</comment>
<evidence type="ECO:0000313" key="5">
    <source>
        <dbReference type="EMBL" id="QKJ28883.1"/>
    </source>
</evidence>
<dbReference type="InterPro" id="IPR050490">
    <property type="entry name" value="Bact_solute-bd_prot1"/>
</dbReference>
<reference evidence="5 6" key="1">
    <citation type="submission" date="2020-05" db="EMBL/GenBank/DDBJ databases">
        <title>Mucilaginibacter mali sp. nov.</title>
        <authorList>
            <person name="Kim H.S."/>
            <person name="Lee K.C."/>
            <person name="Suh M.K."/>
            <person name="Kim J.-S."/>
            <person name="Han K.-I."/>
            <person name="Eom M.K."/>
            <person name="Shin Y.K."/>
            <person name="Lee J.-S."/>
        </authorList>
    </citation>
    <scope>NUCLEOTIDE SEQUENCE [LARGE SCALE GENOMIC DNA]</scope>
    <source>
        <strain evidence="5 6">G2-14</strain>
    </source>
</reference>
<dbReference type="Gene3D" id="3.40.190.10">
    <property type="entry name" value="Periplasmic binding protein-like II"/>
    <property type="match status" value="2"/>
</dbReference>